<dbReference type="InterPro" id="IPR032716">
    <property type="entry name" value="ACC_epsilon"/>
</dbReference>
<dbReference type="EMBL" id="JBHSPX010000015">
    <property type="protein sequence ID" value="MFC6067917.1"/>
    <property type="molecule type" value="Genomic_DNA"/>
</dbReference>
<keyword evidence="2" id="KW-1185">Reference proteome</keyword>
<comment type="caution">
    <text evidence="1">The sequence shown here is derived from an EMBL/GenBank/DDBJ whole genome shotgun (WGS) entry which is preliminary data.</text>
</comment>
<reference evidence="2" key="1">
    <citation type="journal article" date="2019" name="Int. J. Syst. Evol. Microbiol.">
        <title>The Global Catalogue of Microorganisms (GCM) 10K type strain sequencing project: providing services to taxonomists for standard genome sequencing and annotation.</title>
        <authorList>
            <consortium name="The Broad Institute Genomics Platform"/>
            <consortium name="The Broad Institute Genome Sequencing Center for Infectious Disease"/>
            <person name="Wu L."/>
            <person name="Ma J."/>
        </authorList>
    </citation>
    <scope>NUCLEOTIDE SEQUENCE [LARGE SCALE GENOMIC DNA]</scope>
    <source>
        <strain evidence="2">CGMCC 1.15180</strain>
    </source>
</reference>
<accession>A0ABW1N1U8</accession>
<gene>
    <name evidence="1" type="ORF">ACFP4F_35960</name>
</gene>
<dbReference type="Pfam" id="PF13822">
    <property type="entry name" value="ACC_epsilon"/>
    <property type="match status" value="1"/>
</dbReference>
<name>A0ABW1N1U8_9ACTN</name>
<protein>
    <submittedName>
        <fullName evidence="1">Acyl-CoA carboxylase subunit epsilon</fullName>
    </submittedName>
</protein>
<evidence type="ECO:0000313" key="2">
    <source>
        <dbReference type="Proteomes" id="UP001596139"/>
    </source>
</evidence>
<proteinExistence type="predicted"/>
<dbReference type="RefSeq" id="WP_031067187.1">
    <property type="nucleotide sequence ID" value="NZ_JBHSPX010000015.1"/>
</dbReference>
<evidence type="ECO:0000313" key="1">
    <source>
        <dbReference type="EMBL" id="MFC6067917.1"/>
    </source>
</evidence>
<dbReference type="Proteomes" id="UP001596139">
    <property type="component" value="Unassembled WGS sequence"/>
</dbReference>
<sequence length="68" mass="7501">MSEARDVIRVEKGSPTPEELAAVTAVLLRVMAAAPEEPAPLRPVTARWRRLERAERGPGPRSWQELAA</sequence>
<organism evidence="1 2">
    <name type="scientific">Streptomyces ochraceiscleroticus</name>
    <dbReference type="NCBI Taxonomy" id="47761"/>
    <lineage>
        <taxon>Bacteria</taxon>
        <taxon>Bacillati</taxon>
        <taxon>Actinomycetota</taxon>
        <taxon>Actinomycetes</taxon>
        <taxon>Kitasatosporales</taxon>
        <taxon>Streptomycetaceae</taxon>
        <taxon>Streptomyces</taxon>
    </lineage>
</organism>